<gene>
    <name evidence="11" type="ORF">HMN09_01288200</name>
</gene>
<dbReference type="GO" id="GO:0004497">
    <property type="term" value="F:monooxygenase activity"/>
    <property type="evidence" value="ECO:0007669"/>
    <property type="project" value="UniProtKB-KW"/>
</dbReference>
<dbReference type="PRINTS" id="PR00463">
    <property type="entry name" value="EP450I"/>
</dbReference>
<comment type="similarity">
    <text evidence="2">Belongs to the cytochrome P450 family.</text>
</comment>
<keyword evidence="10" id="KW-1133">Transmembrane helix</keyword>
<dbReference type="Gene3D" id="1.10.630.10">
    <property type="entry name" value="Cytochrome P450"/>
    <property type="match status" value="1"/>
</dbReference>
<evidence type="ECO:0000256" key="3">
    <source>
        <dbReference type="ARBA" id="ARBA00022617"/>
    </source>
</evidence>
<dbReference type="Pfam" id="PF00067">
    <property type="entry name" value="p450"/>
    <property type="match status" value="1"/>
</dbReference>
<feature type="region of interest" description="Disordered" evidence="9">
    <location>
        <begin position="90"/>
        <end position="124"/>
    </location>
</feature>
<keyword evidence="6 8" id="KW-0408">Iron</keyword>
<proteinExistence type="inferred from homology"/>
<feature type="binding site" description="axial binding residue" evidence="8">
    <location>
        <position position="779"/>
    </location>
    <ligand>
        <name>heme</name>
        <dbReference type="ChEBI" id="CHEBI:30413"/>
    </ligand>
    <ligandPart>
        <name>Fe</name>
        <dbReference type="ChEBI" id="CHEBI:18248"/>
    </ligandPart>
</feature>
<keyword evidence="10" id="KW-0812">Transmembrane</keyword>
<dbReference type="GO" id="GO:0016705">
    <property type="term" value="F:oxidoreductase activity, acting on paired donors, with incorporation or reduction of molecular oxygen"/>
    <property type="evidence" value="ECO:0007669"/>
    <property type="project" value="InterPro"/>
</dbReference>
<dbReference type="SUPFAM" id="SSF48264">
    <property type="entry name" value="Cytochrome P450"/>
    <property type="match status" value="1"/>
</dbReference>
<sequence length="860" mass="97412">MAATSESTQSPVTRVVDLRPHQDVGAFIYSLGMTLRATGPDDILVIDLCDEETGSEQQRIDKGPVEGGIAIVGFESSWLRVLHVSLPRSSHNRLASNPPKDQVQSQGSARTSTTPPAPASPNLAPLSAAETTELHHLSQRVCAFHFGTTASTLPVLTAASSVVRGDGDILPMLQKQRLLTKLRRWELDCFRAESIAKHMGWEMTDPARAEEWALPNGIRETKEAENAGALIWTEFRYDLHIARWSRAPGEHELPLHLRVPSFEMWPGFYRLRLLRDVAHLIFLPFVTLSLILRAQGLRMSWLLSIPVYLSFILCWSIARYHLRALYHARLANQLGAQHIRRVVGKWPGNVDVLLRMMRAFKTSYVLDVYARLFEEYQCTTLNLRILWMDTIITMDQQHSKFVLATGFENFWRGYNQKERMETFLGRGIFNRDDEVWKMHRTIARPFFAREKISEFEIFEKYSRRTLSLISRLSANDQPCEAQDLFSRLTIDAASEFLFGTDLQTLSAALPVPGKTAMGPKGSATDDSWGAFANAFEMAQQVVTNRGRIGYLWPLFELFKDKNAENVAVIQEWLDPLVQQAVEEKHRLKRLGITSPVAEKTFLQHLADSTDDLALIRDQLLSVLLASRDTTACLLTYVVYFIAIYPEVGKKLRAEVLEHCGPDRAPTFENIRDMKYLRAVINEVLRLFPPIPLNVRESRANACTLPPSDNTYASDDPRPFYMPGGTTIMYLPLLTQRNPALWGSDADVFDPERWLQPERIAKFVANPAMYAPFSAGPRICIGQNYAFNEASYFLVRLLQRFDTFTLAPEVQPPGSLPPPEWKTRRGRQAVEQVWPAAAMTLFVKGGMWVRFGRSEAEAGAV</sequence>
<dbReference type="InterPro" id="IPR036396">
    <property type="entry name" value="Cyt_P450_sf"/>
</dbReference>
<evidence type="ECO:0000256" key="9">
    <source>
        <dbReference type="SAM" id="MobiDB-lite"/>
    </source>
</evidence>
<dbReference type="InterPro" id="IPR017972">
    <property type="entry name" value="Cyt_P450_CS"/>
</dbReference>
<feature type="transmembrane region" description="Helical" evidence="10">
    <location>
        <begin position="277"/>
        <end position="295"/>
    </location>
</feature>
<evidence type="ECO:0000256" key="8">
    <source>
        <dbReference type="PIRSR" id="PIRSR602401-1"/>
    </source>
</evidence>
<dbReference type="PANTHER" id="PTHR24287:SF1">
    <property type="entry name" value="P450, PUTATIVE (EUROFUNG)-RELATED"/>
    <property type="match status" value="1"/>
</dbReference>
<evidence type="ECO:0000256" key="2">
    <source>
        <dbReference type="ARBA" id="ARBA00010617"/>
    </source>
</evidence>
<feature type="transmembrane region" description="Helical" evidence="10">
    <location>
        <begin position="301"/>
        <end position="322"/>
    </location>
</feature>
<dbReference type="PANTHER" id="PTHR24287">
    <property type="entry name" value="P450, PUTATIVE (EUROFUNG)-RELATED"/>
    <property type="match status" value="1"/>
</dbReference>
<dbReference type="GO" id="GO:0020037">
    <property type="term" value="F:heme binding"/>
    <property type="evidence" value="ECO:0007669"/>
    <property type="project" value="InterPro"/>
</dbReference>
<evidence type="ECO:0000256" key="1">
    <source>
        <dbReference type="ARBA" id="ARBA00001971"/>
    </source>
</evidence>
<dbReference type="PRINTS" id="PR00385">
    <property type="entry name" value="P450"/>
</dbReference>
<dbReference type="PROSITE" id="PS00086">
    <property type="entry name" value="CYTOCHROME_P450"/>
    <property type="match status" value="1"/>
</dbReference>
<protein>
    <submittedName>
        <fullName evidence="11">Cytochrome P450</fullName>
    </submittedName>
</protein>
<accession>A0A8H6S0P4</accession>
<dbReference type="InterPro" id="IPR002401">
    <property type="entry name" value="Cyt_P450_E_grp-I"/>
</dbReference>
<dbReference type="AlphaFoldDB" id="A0A8H6S0P4"/>
<dbReference type="GO" id="GO:0005506">
    <property type="term" value="F:iron ion binding"/>
    <property type="evidence" value="ECO:0007669"/>
    <property type="project" value="InterPro"/>
</dbReference>
<evidence type="ECO:0000256" key="6">
    <source>
        <dbReference type="ARBA" id="ARBA00023004"/>
    </source>
</evidence>
<comment type="caution">
    <text evidence="11">The sequence shown here is derived from an EMBL/GenBank/DDBJ whole genome shotgun (WGS) entry which is preliminary data.</text>
</comment>
<reference evidence="11" key="1">
    <citation type="submission" date="2020-05" db="EMBL/GenBank/DDBJ databases">
        <title>Mycena genomes resolve the evolution of fungal bioluminescence.</title>
        <authorList>
            <person name="Tsai I.J."/>
        </authorList>
    </citation>
    <scope>NUCLEOTIDE SEQUENCE</scope>
    <source>
        <strain evidence="11">110903Hualien_Pintung</strain>
    </source>
</reference>
<keyword evidence="4 8" id="KW-0479">Metal-binding</keyword>
<dbReference type="OrthoDB" id="1470350at2759"/>
<keyword evidence="3 8" id="KW-0349">Heme</keyword>
<dbReference type="Proteomes" id="UP000613580">
    <property type="component" value="Unassembled WGS sequence"/>
</dbReference>
<organism evidence="11 12">
    <name type="scientific">Mycena chlorophos</name>
    <name type="common">Agaric fungus</name>
    <name type="synonym">Agaricus chlorophos</name>
    <dbReference type="NCBI Taxonomy" id="658473"/>
    <lineage>
        <taxon>Eukaryota</taxon>
        <taxon>Fungi</taxon>
        <taxon>Dikarya</taxon>
        <taxon>Basidiomycota</taxon>
        <taxon>Agaricomycotina</taxon>
        <taxon>Agaricomycetes</taxon>
        <taxon>Agaricomycetidae</taxon>
        <taxon>Agaricales</taxon>
        <taxon>Marasmiineae</taxon>
        <taxon>Mycenaceae</taxon>
        <taxon>Mycena</taxon>
    </lineage>
</organism>
<evidence type="ECO:0000256" key="4">
    <source>
        <dbReference type="ARBA" id="ARBA00022723"/>
    </source>
</evidence>
<keyword evidence="10" id="KW-0472">Membrane</keyword>
<keyword evidence="5" id="KW-0560">Oxidoreductase</keyword>
<evidence type="ECO:0000313" key="11">
    <source>
        <dbReference type="EMBL" id="KAF7290302.1"/>
    </source>
</evidence>
<name>A0A8H6S0P4_MYCCL</name>
<keyword evidence="12" id="KW-1185">Reference proteome</keyword>
<keyword evidence="7" id="KW-0503">Monooxygenase</keyword>
<evidence type="ECO:0000313" key="12">
    <source>
        <dbReference type="Proteomes" id="UP000613580"/>
    </source>
</evidence>
<evidence type="ECO:0000256" key="5">
    <source>
        <dbReference type="ARBA" id="ARBA00023002"/>
    </source>
</evidence>
<dbReference type="InterPro" id="IPR001128">
    <property type="entry name" value="Cyt_P450"/>
</dbReference>
<dbReference type="EMBL" id="JACAZE010000026">
    <property type="protein sequence ID" value="KAF7290302.1"/>
    <property type="molecule type" value="Genomic_DNA"/>
</dbReference>
<evidence type="ECO:0000256" key="7">
    <source>
        <dbReference type="ARBA" id="ARBA00023033"/>
    </source>
</evidence>
<evidence type="ECO:0000256" key="10">
    <source>
        <dbReference type="SAM" id="Phobius"/>
    </source>
</evidence>
<comment type="cofactor">
    <cofactor evidence="1 8">
        <name>heme</name>
        <dbReference type="ChEBI" id="CHEBI:30413"/>
    </cofactor>
</comment>
<dbReference type="InterPro" id="IPR047146">
    <property type="entry name" value="Cyt_P450_E_CYP52_fungi"/>
</dbReference>